<proteinExistence type="predicted"/>
<reference evidence="2" key="1">
    <citation type="submission" date="2017-02" db="UniProtKB">
        <authorList>
            <consortium name="WormBaseParasite"/>
        </authorList>
    </citation>
    <scope>IDENTIFICATION</scope>
</reference>
<name>A0A0N5BBT5_STREA</name>
<sequence>MSTFAPLSSIISSAVLLKNLWADDLSIVTHFVPDLSMISKRK</sequence>
<protein>
    <submittedName>
        <fullName evidence="2">Uncharacterized protein</fullName>
    </submittedName>
</protein>
<accession>A0A0N5BBT5</accession>
<organism evidence="1 2">
    <name type="scientific">Strongyloides papillosus</name>
    <name type="common">Intestinal threadworm</name>
    <dbReference type="NCBI Taxonomy" id="174720"/>
    <lineage>
        <taxon>Eukaryota</taxon>
        <taxon>Metazoa</taxon>
        <taxon>Ecdysozoa</taxon>
        <taxon>Nematoda</taxon>
        <taxon>Chromadorea</taxon>
        <taxon>Rhabditida</taxon>
        <taxon>Tylenchina</taxon>
        <taxon>Panagrolaimomorpha</taxon>
        <taxon>Strongyloidoidea</taxon>
        <taxon>Strongyloididae</taxon>
        <taxon>Strongyloides</taxon>
    </lineage>
</organism>
<dbReference type="WBParaSite" id="SPAL_0000349100.1">
    <property type="protein sequence ID" value="SPAL_0000349100.1"/>
    <property type="gene ID" value="SPAL_0000349100"/>
</dbReference>
<dbReference type="Proteomes" id="UP000046392">
    <property type="component" value="Unplaced"/>
</dbReference>
<evidence type="ECO:0000313" key="1">
    <source>
        <dbReference type="Proteomes" id="UP000046392"/>
    </source>
</evidence>
<dbReference type="AlphaFoldDB" id="A0A0N5BBT5"/>
<evidence type="ECO:0000313" key="2">
    <source>
        <dbReference type="WBParaSite" id="SPAL_0000349100.1"/>
    </source>
</evidence>
<keyword evidence="1" id="KW-1185">Reference proteome</keyword>